<dbReference type="Gene3D" id="3.30.420.40">
    <property type="match status" value="2"/>
</dbReference>
<dbReference type="AlphaFoldDB" id="A0A1D2MIV1"/>
<accession>A0A1D2MIV1</accession>
<keyword evidence="5" id="KW-1185">Reference proteome</keyword>
<dbReference type="Gene3D" id="3.90.640.10">
    <property type="entry name" value="Actin, Chain A, domain 4"/>
    <property type="match status" value="1"/>
</dbReference>
<reference evidence="4 5" key="1">
    <citation type="journal article" date="2016" name="Genome Biol. Evol.">
        <title>Gene Family Evolution Reflects Adaptation to Soil Environmental Stressors in the Genome of the Collembolan Orchesella cincta.</title>
        <authorList>
            <person name="Faddeeva-Vakhrusheva A."/>
            <person name="Derks M.F."/>
            <person name="Anvar S.Y."/>
            <person name="Agamennone V."/>
            <person name="Suring W."/>
            <person name="Smit S."/>
            <person name="van Straalen N.M."/>
            <person name="Roelofs D."/>
        </authorList>
    </citation>
    <scope>NUCLEOTIDE SEQUENCE [LARGE SCALE GENOMIC DNA]</scope>
    <source>
        <tissue evidence="4">Mixed pool</tissue>
    </source>
</reference>
<name>A0A1D2MIV1_ORCCI</name>
<dbReference type="EMBL" id="LJIJ01001114">
    <property type="protein sequence ID" value="ODM92947.1"/>
    <property type="molecule type" value="Genomic_DNA"/>
</dbReference>
<proteinExistence type="inferred from homology"/>
<evidence type="ECO:0000256" key="2">
    <source>
        <dbReference type="ARBA" id="ARBA00022741"/>
    </source>
</evidence>
<dbReference type="GO" id="GO:0140662">
    <property type="term" value="F:ATP-dependent protein folding chaperone"/>
    <property type="evidence" value="ECO:0007669"/>
    <property type="project" value="InterPro"/>
</dbReference>
<dbReference type="Pfam" id="PF00012">
    <property type="entry name" value="HSP70"/>
    <property type="match status" value="1"/>
</dbReference>
<dbReference type="PROSITE" id="PS00329">
    <property type="entry name" value="HSP70_2"/>
    <property type="match status" value="1"/>
</dbReference>
<dbReference type="InterPro" id="IPR043129">
    <property type="entry name" value="ATPase_NBD"/>
</dbReference>
<evidence type="ECO:0000256" key="1">
    <source>
        <dbReference type="ARBA" id="ARBA00007381"/>
    </source>
</evidence>
<dbReference type="InterPro" id="IPR013126">
    <property type="entry name" value="Hsp_70_fam"/>
</dbReference>
<dbReference type="SUPFAM" id="SSF53067">
    <property type="entry name" value="Actin-like ATPase domain"/>
    <property type="match status" value="1"/>
</dbReference>
<comment type="similarity">
    <text evidence="1">Belongs to the heat shock protein 70 family.</text>
</comment>
<dbReference type="InterPro" id="IPR018181">
    <property type="entry name" value="Heat_shock_70_CS"/>
</dbReference>
<evidence type="ECO:0000256" key="3">
    <source>
        <dbReference type="ARBA" id="ARBA00022840"/>
    </source>
</evidence>
<protein>
    <submittedName>
        <fullName evidence="4">Chaperone protein DnaK</fullName>
    </submittedName>
</protein>
<evidence type="ECO:0000313" key="5">
    <source>
        <dbReference type="Proteomes" id="UP000094527"/>
    </source>
</evidence>
<organism evidence="4 5">
    <name type="scientific">Orchesella cincta</name>
    <name type="common">Springtail</name>
    <name type="synonym">Podura cincta</name>
    <dbReference type="NCBI Taxonomy" id="48709"/>
    <lineage>
        <taxon>Eukaryota</taxon>
        <taxon>Metazoa</taxon>
        <taxon>Ecdysozoa</taxon>
        <taxon>Arthropoda</taxon>
        <taxon>Hexapoda</taxon>
        <taxon>Collembola</taxon>
        <taxon>Entomobryomorpha</taxon>
        <taxon>Entomobryoidea</taxon>
        <taxon>Orchesellidae</taxon>
        <taxon>Orchesellinae</taxon>
        <taxon>Orchesella</taxon>
    </lineage>
</organism>
<gene>
    <name evidence="4" type="ORF">Ocin01_13736</name>
</gene>
<evidence type="ECO:0000313" key="4">
    <source>
        <dbReference type="EMBL" id="ODM92947.1"/>
    </source>
</evidence>
<comment type="caution">
    <text evidence="4">The sequence shown here is derived from an EMBL/GenBank/DDBJ whole genome shotgun (WGS) entry which is preliminary data.</text>
</comment>
<keyword evidence="2" id="KW-0547">Nucleotide-binding</keyword>
<keyword evidence="3" id="KW-0067">ATP-binding</keyword>
<dbReference type="PANTHER" id="PTHR19375">
    <property type="entry name" value="HEAT SHOCK PROTEIN 70KDA"/>
    <property type="match status" value="1"/>
</dbReference>
<dbReference type="GO" id="GO:0005524">
    <property type="term" value="F:ATP binding"/>
    <property type="evidence" value="ECO:0007669"/>
    <property type="project" value="UniProtKB-KW"/>
</dbReference>
<dbReference type="STRING" id="48709.A0A1D2MIV1"/>
<dbReference type="Proteomes" id="UP000094527">
    <property type="component" value="Unassembled WGS sequence"/>
</dbReference>
<dbReference type="OrthoDB" id="6718630at2759"/>
<sequence length="140" mass="16112">MGEWPSHRNLWEGISSRANFRFATQTTGCSSRKNSRSRNKKSCYHRSGIFCRWATCSYNRCWRKWQDWDVLQILDEPTAAALAYKLERFKEDARKVLIFDLGGGTFDISILEMDGGNIKILNKDGDTHLGGKILTKAMMQ</sequence>